<name>A0A2N5DCN7_9CAUL</name>
<dbReference type="Gene3D" id="2.40.170.20">
    <property type="entry name" value="TonB-dependent receptor, beta-barrel domain"/>
    <property type="match status" value="1"/>
</dbReference>
<evidence type="ECO:0000256" key="1">
    <source>
        <dbReference type="ARBA" id="ARBA00004571"/>
    </source>
</evidence>
<dbReference type="CDD" id="cd01347">
    <property type="entry name" value="ligand_gated_channel"/>
    <property type="match status" value="1"/>
</dbReference>
<dbReference type="NCBIfam" id="TIGR01783">
    <property type="entry name" value="TonB-siderophor"/>
    <property type="match status" value="1"/>
</dbReference>
<feature type="domain" description="TonB-dependent receptor plug" evidence="13">
    <location>
        <begin position="58"/>
        <end position="157"/>
    </location>
</feature>
<comment type="subcellular location">
    <subcellularLocation>
        <location evidence="1 10">Cell outer membrane</location>
        <topology evidence="1 10">Multi-pass membrane protein</topology>
    </subcellularLocation>
</comment>
<dbReference type="SUPFAM" id="SSF56935">
    <property type="entry name" value="Porins"/>
    <property type="match status" value="1"/>
</dbReference>
<organism evidence="14 15">
    <name type="scientific">Caulobacter zeae</name>
    <dbReference type="NCBI Taxonomy" id="2055137"/>
    <lineage>
        <taxon>Bacteria</taxon>
        <taxon>Pseudomonadati</taxon>
        <taxon>Pseudomonadota</taxon>
        <taxon>Alphaproteobacteria</taxon>
        <taxon>Caulobacterales</taxon>
        <taxon>Caulobacteraceae</taxon>
        <taxon>Caulobacter</taxon>
    </lineage>
</organism>
<dbReference type="Proteomes" id="UP000234479">
    <property type="component" value="Unassembled WGS sequence"/>
</dbReference>
<dbReference type="InterPro" id="IPR037066">
    <property type="entry name" value="Plug_dom_sf"/>
</dbReference>
<evidence type="ECO:0000259" key="12">
    <source>
        <dbReference type="Pfam" id="PF00593"/>
    </source>
</evidence>
<dbReference type="InterPro" id="IPR036942">
    <property type="entry name" value="Beta-barrel_TonB_sf"/>
</dbReference>
<evidence type="ECO:0000256" key="5">
    <source>
        <dbReference type="ARBA" id="ARBA00022692"/>
    </source>
</evidence>
<keyword evidence="4 10" id="KW-1134">Transmembrane beta strand</keyword>
<keyword evidence="7 10" id="KW-0472">Membrane</keyword>
<evidence type="ECO:0000256" key="6">
    <source>
        <dbReference type="ARBA" id="ARBA00023077"/>
    </source>
</evidence>
<dbReference type="InterPro" id="IPR000531">
    <property type="entry name" value="Beta-barrel_TonB"/>
</dbReference>
<dbReference type="GO" id="GO:0009279">
    <property type="term" value="C:cell outer membrane"/>
    <property type="evidence" value="ECO:0007669"/>
    <property type="project" value="UniProtKB-SubCell"/>
</dbReference>
<accession>A0A2N5DCN7</accession>
<keyword evidence="3 10" id="KW-0813">Transport</keyword>
<dbReference type="InterPro" id="IPR012910">
    <property type="entry name" value="Plug_dom"/>
</dbReference>
<evidence type="ECO:0000256" key="3">
    <source>
        <dbReference type="ARBA" id="ARBA00022448"/>
    </source>
</evidence>
<evidence type="ECO:0000256" key="4">
    <source>
        <dbReference type="ARBA" id="ARBA00022452"/>
    </source>
</evidence>
<gene>
    <name evidence="14" type="ORF">SGCZBJ_15330</name>
</gene>
<reference evidence="14 15" key="1">
    <citation type="submission" date="2017-12" db="EMBL/GenBank/DDBJ databases">
        <title>The genome sequence of Caulobacter sp. 410.</title>
        <authorList>
            <person name="Gao J."/>
            <person name="Mao X."/>
            <person name="Sun J."/>
        </authorList>
    </citation>
    <scope>NUCLEOTIDE SEQUENCE [LARGE SCALE GENOMIC DNA]</scope>
    <source>
        <strain evidence="14 15">410</strain>
    </source>
</reference>
<feature type="domain" description="TonB-dependent receptor-like beta-barrel" evidence="12">
    <location>
        <begin position="229"/>
        <end position="650"/>
    </location>
</feature>
<evidence type="ECO:0000256" key="8">
    <source>
        <dbReference type="ARBA" id="ARBA00023170"/>
    </source>
</evidence>
<evidence type="ECO:0000256" key="2">
    <source>
        <dbReference type="ARBA" id="ARBA00009810"/>
    </source>
</evidence>
<keyword evidence="6 11" id="KW-0798">TonB box</keyword>
<evidence type="ECO:0000256" key="10">
    <source>
        <dbReference type="PROSITE-ProRule" id="PRU01360"/>
    </source>
</evidence>
<dbReference type="PANTHER" id="PTHR32552:SF90">
    <property type="entry name" value="METAL-PSEUDOPALINE RECEPTOR CNTO"/>
    <property type="match status" value="1"/>
</dbReference>
<dbReference type="PANTHER" id="PTHR32552">
    <property type="entry name" value="FERRICHROME IRON RECEPTOR-RELATED"/>
    <property type="match status" value="1"/>
</dbReference>
<dbReference type="GO" id="GO:0015891">
    <property type="term" value="P:siderophore transport"/>
    <property type="evidence" value="ECO:0007669"/>
    <property type="project" value="InterPro"/>
</dbReference>
<keyword evidence="5 10" id="KW-0812">Transmembrane</keyword>
<dbReference type="Gene3D" id="2.170.130.10">
    <property type="entry name" value="TonB-dependent receptor, plug domain"/>
    <property type="match status" value="1"/>
</dbReference>
<comment type="similarity">
    <text evidence="2 10 11">Belongs to the TonB-dependent receptor family.</text>
</comment>
<evidence type="ECO:0000313" key="14">
    <source>
        <dbReference type="EMBL" id="PLR23726.1"/>
    </source>
</evidence>
<keyword evidence="8 14" id="KW-0675">Receptor</keyword>
<keyword evidence="9 10" id="KW-0998">Cell outer membrane</keyword>
<dbReference type="Pfam" id="PF07715">
    <property type="entry name" value="Plug"/>
    <property type="match status" value="1"/>
</dbReference>
<evidence type="ECO:0000256" key="11">
    <source>
        <dbReference type="RuleBase" id="RU003357"/>
    </source>
</evidence>
<dbReference type="InterPro" id="IPR039426">
    <property type="entry name" value="TonB-dep_rcpt-like"/>
</dbReference>
<evidence type="ECO:0000259" key="13">
    <source>
        <dbReference type="Pfam" id="PF07715"/>
    </source>
</evidence>
<evidence type="ECO:0000313" key="15">
    <source>
        <dbReference type="Proteomes" id="UP000234479"/>
    </source>
</evidence>
<evidence type="ECO:0000256" key="7">
    <source>
        <dbReference type="ARBA" id="ARBA00023136"/>
    </source>
</evidence>
<proteinExistence type="inferred from homology"/>
<comment type="caution">
    <text evidence="14">The sequence shown here is derived from an EMBL/GenBank/DDBJ whole genome shotgun (WGS) entry which is preliminary data.</text>
</comment>
<protein>
    <submittedName>
        <fullName evidence="14">TonB-dependent siderophore receptor</fullName>
    </submittedName>
</protein>
<dbReference type="GO" id="GO:0015344">
    <property type="term" value="F:siderophore uptake transmembrane transporter activity"/>
    <property type="evidence" value="ECO:0007669"/>
    <property type="project" value="TreeGrafter"/>
</dbReference>
<sequence>MSWSCVSACLLALSAAEPPETVPAAETEPHAVGEIVILGRRGAARDVTLGAGEITQATSPSSRSVERDLLDAVGAGRLADALELTSGVSQQNNRGGFLDNFAIRGFLGTPDGGAEYYVDGFLANRGLAPPRDPATAERVEILKGPAGALFGDIDPAGRVNIVSKTPQFVRGGHVAATVGSFGLRRGEIDFTGPLSDTLAARLVVADERSDGWRDHVDLHRRAIAPSLTWRPTDALRLTYVGEFTVFDAPFDRGVPAVNGDALAIPRSRFFGEPGDGTTRFRNERHQLTGEYELSSDWRLTAGFAYRTGDMHGFSSDQSRLVGRQLWRQRRERDYAVEDVSGRLELDGRIGAHHLNVGVKGYTLDYSEFLLRRNPTAAAPHAISIDALVYGGQALPLLPFTDNRETRRVTTLYAQDLWQVSERLSLLAGVRVDDYRQTVRNNRTGAVGRGEGSPVDYRLGARYQLTNALTAHASFGRSFLLNSGTGRTGQGFAPEKGEGWELGLSGRWPGVDLAVALFDIEKQNILANDPVDASFLAPVGQLTSRGVEFDGSFEVSAAWRVVVNYAWTDAKADDTAFASDAVLNVPEHSGGAFAVGTFDRWSLTVGASYMGDRAGALDGSGLILPSYWKAKATVEYAVTPRVDVRLEVDNLFDEHYAQSSYSPVWIFPGAPRTLRASVKARL</sequence>
<dbReference type="InterPro" id="IPR010105">
    <property type="entry name" value="TonB_sidphr_rcpt"/>
</dbReference>
<evidence type="ECO:0000256" key="9">
    <source>
        <dbReference type="ARBA" id="ARBA00023237"/>
    </source>
</evidence>
<dbReference type="Pfam" id="PF00593">
    <property type="entry name" value="TonB_dep_Rec_b-barrel"/>
    <property type="match status" value="1"/>
</dbReference>
<dbReference type="EMBL" id="PJRS01000029">
    <property type="protein sequence ID" value="PLR23726.1"/>
    <property type="molecule type" value="Genomic_DNA"/>
</dbReference>
<dbReference type="OrthoDB" id="9760333at2"/>
<keyword evidence="15" id="KW-1185">Reference proteome</keyword>
<dbReference type="AlphaFoldDB" id="A0A2N5DCN7"/>
<dbReference type="PROSITE" id="PS52016">
    <property type="entry name" value="TONB_DEPENDENT_REC_3"/>
    <property type="match status" value="1"/>
</dbReference>
<dbReference type="GO" id="GO:0038023">
    <property type="term" value="F:signaling receptor activity"/>
    <property type="evidence" value="ECO:0007669"/>
    <property type="project" value="InterPro"/>
</dbReference>